<dbReference type="GO" id="GO:0007165">
    <property type="term" value="P:signal transduction"/>
    <property type="evidence" value="ECO:0007669"/>
    <property type="project" value="UniProtKB-KW"/>
</dbReference>
<evidence type="ECO:0000256" key="8">
    <source>
        <dbReference type="ARBA" id="ARBA00023170"/>
    </source>
</evidence>
<keyword evidence="2" id="KW-1003">Cell membrane</keyword>
<dbReference type="AlphaFoldDB" id="A0AAJ7JER0"/>
<organism evidence="11 12">
    <name type="scientific">Ceratina calcarata</name>
    <dbReference type="NCBI Taxonomy" id="156304"/>
    <lineage>
        <taxon>Eukaryota</taxon>
        <taxon>Metazoa</taxon>
        <taxon>Ecdysozoa</taxon>
        <taxon>Arthropoda</taxon>
        <taxon>Hexapoda</taxon>
        <taxon>Insecta</taxon>
        <taxon>Pterygota</taxon>
        <taxon>Neoptera</taxon>
        <taxon>Endopterygota</taxon>
        <taxon>Hymenoptera</taxon>
        <taxon>Apocrita</taxon>
        <taxon>Aculeata</taxon>
        <taxon>Apoidea</taxon>
        <taxon>Anthophila</taxon>
        <taxon>Apidae</taxon>
        <taxon>Ceratina</taxon>
        <taxon>Zadontomerus</taxon>
    </lineage>
</organism>
<comment type="subcellular location">
    <subcellularLocation>
        <location evidence="1">Cell membrane</location>
        <topology evidence="1">Multi-pass membrane protein</topology>
    </subcellularLocation>
</comment>
<reference evidence="12" key="1">
    <citation type="submission" date="2025-08" db="UniProtKB">
        <authorList>
            <consortium name="RefSeq"/>
        </authorList>
    </citation>
    <scope>IDENTIFICATION</scope>
    <source>
        <tissue evidence="12">Whole body</tissue>
    </source>
</reference>
<feature type="transmembrane region" description="Helical" evidence="10">
    <location>
        <begin position="247"/>
        <end position="266"/>
    </location>
</feature>
<sequence>AEGVKEIISNNYVLNKVIFHGFSGLGFILGIALLFFSPLENGLPIRARYPFNTTIPPWQQIAFGVETCTVLGGLLSIVAMDSLTTLKCSLITTLFNVLNANFENCTSRNENTDKFCEGYERKLNNKFHRRYKTCIQFHQRLVSMTNDYNRIYSSSMFVQMLSSTSMICLTGFQAVVVGGQSSDIFKFGVYLSAAVSQLFYACWIGNELSYASTVVDRSLWLSDWHYENLQSILQTFTLSMTFSRQPLVLKAGVFYVLSLQTFIVIIKRSYSAFTLLNNMDV</sequence>
<evidence type="ECO:0000256" key="3">
    <source>
        <dbReference type="ARBA" id="ARBA00022606"/>
    </source>
</evidence>
<evidence type="ECO:0000256" key="1">
    <source>
        <dbReference type="ARBA" id="ARBA00004651"/>
    </source>
</evidence>
<evidence type="ECO:0000256" key="7">
    <source>
        <dbReference type="ARBA" id="ARBA00023136"/>
    </source>
</evidence>
<keyword evidence="4 10" id="KW-0812">Transmembrane</keyword>
<dbReference type="KEGG" id="ccal:108631758"/>
<evidence type="ECO:0000256" key="9">
    <source>
        <dbReference type="ARBA" id="ARBA00023224"/>
    </source>
</evidence>
<evidence type="ECO:0000256" key="4">
    <source>
        <dbReference type="ARBA" id="ARBA00022692"/>
    </source>
</evidence>
<dbReference type="InterPro" id="IPR004117">
    <property type="entry name" value="7tm6_olfct_rcpt"/>
</dbReference>
<protein>
    <submittedName>
        <fullName evidence="12">Odorant receptor 85d</fullName>
    </submittedName>
</protein>
<dbReference type="Proteomes" id="UP000694925">
    <property type="component" value="Unplaced"/>
</dbReference>
<feature type="transmembrane region" description="Helical" evidence="10">
    <location>
        <begin position="17"/>
        <end position="36"/>
    </location>
</feature>
<dbReference type="GO" id="GO:0005549">
    <property type="term" value="F:odorant binding"/>
    <property type="evidence" value="ECO:0007669"/>
    <property type="project" value="InterPro"/>
</dbReference>
<dbReference type="GO" id="GO:0005886">
    <property type="term" value="C:plasma membrane"/>
    <property type="evidence" value="ECO:0007669"/>
    <property type="project" value="UniProtKB-SubCell"/>
</dbReference>
<keyword evidence="11" id="KW-1185">Reference proteome</keyword>
<name>A0AAJ7JER0_9HYME</name>
<feature type="non-terminal residue" evidence="12">
    <location>
        <position position="1"/>
    </location>
</feature>
<evidence type="ECO:0000313" key="11">
    <source>
        <dbReference type="Proteomes" id="UP000694925"/>
    </source>
</evidence>
<dbReference type="PANTHER" id="PTHR21137">
    <property type="entry name" value="ODORANT RECEPTOR"/>
    <property type="match status" value="1"/>
</dbReference>
<keyword evidence="7 10" id="KW-0472">Membrane</keyword>
<proteinExistence type="predicted"/>
<dbReference type="RefSeq" id="XP_017891406.1">
    <property type="nucleotide sequence ID" value="XM_018035917.2"/>
</dbReference>
<accession>A0AAJ7JER0</accession>
<gene>
    <name evidence="12" type="primary">LOC108631758</name>
</gene>
<evidence type="ECO:0000256" key="5">
    <source>
        <dbReference type="ARBA" id="ARBA00022725"/>
    </source>
</evidence>
<keyword evidence="8 12" id="KW-0675">Receptor</keyword>
<dbReference type="GeneID" id="108631758"/>
<evidence type="ECO:0000313" key="12">
    <source>
        <dbReference type="RefSeq" id="XP_017891406.1"/>
    </source>
</evidence>
<dbReference type="PANTHER" id="PTHR21137:SF35">
    <property type="entry name" value="ODORANT RECEPTOR 19A-RELATED"/>
    <property type="match status" value="1"/>
</dbReference>
<dbReference type="Pfam" id="PF02949">
    <property type="entry name" value="7tm_6"/>
    <property type="match status" value="1"/>
</dbReference>
<keyword evidence="6 10" id="KW-1133">Transmembrane helix</keyword>
<evidence type="ECO:0000256" key="2">
    <source>
        <dbReference type="ARBA" id="ARBA00022475"/>
    </source>
</evidence>
<keyword evidence="9" id="KW-0807">Transducer</keyword>
<dbReference type="GO" id="GO:0004984">
    <property type="term" value="F:olfactory receptor activity"/>
    <property type="evidence" value="ECO:0007669"/>
    <property type="project" value="InterPro"/>
</dbReference>
<evidence type="ECO:0000256" key="6">
    <source>
        <dbReference type="ARBA" id="ARBA00022989"/>
    </source>
</evidence>
<evidence type="ECO:0000256" key="10">
    <source>
        <dbReference type="SAM" id="Phobius"/>
    </source>
</evidence>
<keyword evidence="3" id="KW-0716">Sensory transduction</keyword>
<keyword evidence="5" id="KW-0552">Olfaction</keyword>